<dbReference type="InterPro" id="IPR036503">
    <property type="entry name" value="Ald_Fedxn_OxRdtase_N_sf"/>
</dbReference>
<evidence type="ECO:0000256" key="1">
    <source>
        <dbReference type="ARBA" id="ARBA00001966"/>
    </source>
</evidence>
<dbReference type="HOGENOM" id="CLU_020364_1_0_9"/>
<dbReference type="STRING" id="370438.PTH_0509"/>
<keyword evidence="11" id="KW-1185">Reference proteome</keyword>
<keyword evidence="4" id="KW-0479">Metal-binding</keyword>
<dbReference type="InterPro" id="IPR013983">
    <property type="entry name" value="Ald_Fedxn_OxRdtase_N"/>
</dbReference>
<dbReference type="InterPro" id="IPR001203">
    <property type="entry name" value="OxRdtase_Ald_Fedxn_C"/>
</dbReference>
<dbReference type="PANTHER" id="PTHR30038">
    <property type="entry name" value="ALDEHYDE FERREDOXIN OXIDOREDUCTASE"/>
    <property type="match status" value="1"/>
</dbReference>
<dbReference type="eggNOG" id="COG2414">
    <property type="taxonomic scope" value="Bacteria"/>
</dbReference>
<dbReference type="GO" id="GO:0016625">
    <property type="term" value="F:oxidoreductase activity, acting on the aldehyde or oxo group of donors, iron-sulfur protein as acceptor"/>
    <property type="evidence" value="ECO:0007669"/>
    <property type="project" value="InterPro"/>
</dbReference>
<dbReference type="Gene3D" id="1.10.569.10">
    <property type="entry name" value="Aldehyde Ferredoxin Oxidoreductase Protein, subunit A, domain 2"/>
    <property type="match status" value="1"/>
</dbReference>
<evidence type="ECO:0000256" key="5">
    <source>
        <dbReference type="ARBA" id="ARBA00023002"/>
    </source>
</evidence>
<keyword evidence="5" id="KW-0560">Oxidoreductase</keyword>
<protein>
    <submittedName>
        <fullName evidence="10">Aldehyde:ferredoxin oxidoreductase</fullName>
    </submittedName>
</protein>
<feature type="domain" description="Aldehyde ferredoxin oxidoreductase N-terminal" evidence="9">
    <location>
        <begin position="5"/>
        <end position="209"/>
    </location>
</feature>
<dbReference type="Pfam" id="PF01314">
    <property type="entry name" value="AFOR_C"/>
    <property type="match status" value="1"/>
</dbReference>
<dbReference type="GO" id="GO:0009055">
    <property type="term" value="F:electron transfer activity"/>
    <property type="evidence" value="ECO:0007669"/>
    <property type="project" value="InterPro"/>
</dbReference>
<keyword evidence="7" id="KW-0411">Iron-sulfur</keyword>
<dbReference type="GO" id="GO:0046872">
    <property type="term" value="F:metal ion binding"/>
    <property type="evidence" value="ECO:0007669"/>
    <property type="project" value="UniProtKB-KW"/>
</dbReference>
<dbReference type="InterPro" id="IPR013984">
    <property type="entry name" value="Ald_Fedxn_OxRdtase_dom2"/>
</dbReference>
<evidence type="ECO:0000259" key="9">
    <source>
        <dbReference type="SMART" id="SM00790"/>
    </source>
</evidence>
<dbReference type="SMART" id="SM00790">
    <property type="entry name" value="AFOR_N"/>
    <property type="match status" value="1"/>
</dbReference>
<comment type="similarity">
    <text evidence="2">Belongs to the AOR/FOR family.</text>
</comment>
<proteinExistence type="inferred from homology"/>
<dbReference type="Gene3D" id="1.10.599.10">
    <property type="entry name" value="Aldehyde Ferredoxin Oxidoreductase Protein, subunit A, domain 3"/>
    <property type="match status" value="1"/>
</dbReference>
<evidence type="ECO:0000256" key="8">
    <source>
        <dbReference type="ARBA" id="ARBA00049934"/>
    </source>
</evidence>
<accession>A5D4X4</accession>
<sequence length="616" mass="67464">MAFGYWGKVLEIDLGSQTTKEVPIKDEVYKKFLGGSGVAAYLLYKNYDYTKPALSEENPLIFMTGLLNGTLAPSSARSSVVGKSPLTEIWGESNVGGHWGAEVKKTGYDGFILKGVSDKPVAIYINDDKVQFIDARDLWGKDVFEASDLIRSKTDEKARVACIGIAGENQVKIASIMMDAPVTRAAGRCGFGALMGYKRVKAIAVKGTKKVELHDKAKLQEFTKEFTQVLKTNAAILHDFGTLGTIQGVESEGDLPIKNWTLGSWEEGAYKISGQMLAETVQTGHHACHACTIRCGKEAQVTVGPYKGAIGHAPEYETGAAFGSLILNDDLEIIVACNDLCNRYGMDTIEAGSTIAMAIEAYEKGLLTDRDTEGIELKWGMKEDLLVVLEKMANNKVGLGRLLAQGVKRAADEIGGIAPEFAIHTKGQALAMHDPRAYTTMVADYATCNRGGCHLECLGYFSEGGAYPAKCVGFTKPYDPHGYENKAEYAVRLMNFMTVFNALGLCKFIMLGHITPEMASQWINAATGWDLTGKDVELAGDRLFNIKRMYNNRLGISRKDDVLPQRLLLHDRQTGAAAGSLPYYSRIMKDLYDYRKWTPEGLPSQEKLKELGLDTL</sequence>
<dbReference type="Pfam" id="PF02730">
    <property type="entry name" value="AFOR_N"/>
    <property type="match status" value="1"/>
</dbReference>
<dbReference type="InterPro" id="IPR013985">
    <property type="entry name" value="Ald_Fedxn_OxRdtase_dom3"/>
</dbReference>
<dbReference type="SUPFAM" id="SSF56228">
    <property type="entry name" value="Aldehyde ferredoxin oxidoreductase, N-terminal domain"/>
    <property type="match status" value="1"/>
</dbReference>
<reference evidence="11" key="1">
    <citation type="journal article" date="2008" name="Genome Res.">
        <title>The genome of Pelotomaculum thermopropionicum reveals niche-associated evolution in anaerobic microbiota.</title>
        <authorList>
            <person name="Kosaka T."/>
            <person name="Kato S."/>
            <person name="Shimoyama T."/>
            <person name="Ishii S."/>
            <person name="Abe T."/>
            <person name="Watanabe K."/>
        </authorList>
    </citation>
    <scope>NUCLEOTIDE SEQUENCE [LARGE SCALE GENOMIC DNA]</scope>
    <source>
        <strain evidence="11">DSM 13744 / JCM 10971 / SI</strain>
    </source>
</reference>
<dbReference type="Proteomes" id="UP000006556">
    <property type="component" value="Chromosome"/>
</dbReference>
<organism evidence="10 11">
    <name type="scientific">Pelotomaculum thermopropionicum (strain DSM 13744 / JCM 10971 / SI)</name>
    <dbReference type="NCBI Taxonomy" id="370438"/>
    <lineage>
        <taxon>Bacteria</taxon>
        <taxon>Bacillati</taxon>
        <taxon>Bacillota</taxon>
        <taxon>Clostridia</taxon>
        <taxon>Eubacteriales</taxon>
        <taxon>Desulfotomaculaceae</taxon>
        <taxon>Pelotomaculum</taxon>
    </lineage>
</organism>
<dbReference type="PANTHER" id="PTHR30038:SF7">
    <property type="entry name" value="TUNGSTEN-CONTAINING GLYCERALDEHYDE-3-PHOSPHATE:FERREDOXIN OXIDOREDUCTASE"/>
    <property type="match status" value="1"/>
</dbReference>
<evidence type="ECO:0000313" key="11">
    <source>
        <dbReference type="Proteomes" id="UP000006556"/>
    </source>
</evidence>
<dbReference type="InterPro" id="IPR036021">
    <property type="entry name" value="Tungsten_al_ferr_oxy-like_C"/>
</dbReference>
<comment type="cofactor">
    <cofactor evidence="1">
        <name>[4Fe-4S] cluster</name>
        <dbReference type="ChEBI" id="CHEBI:49883"/>
    </cofactor>
</comment>
<evidence type="ECO:0000313" key="10">
    <source>
        <dbReference type="EMBL" id="BAF58690.1"/>
    </source>
</evidence>
<dbReference type="KEGG" id="pth:PTH_0509"/>
<evidence type="ECO:0000256" key="2">
    <source>
        <dbReference type="ARBA" id="ARBA00011032"/>
    </source>
</evidence>
<evidence type="ECO:0000256" key="6">
    <source>
        <dbReference type="ARBA" id="ARBA00023004"/>
    </source>
</evidence>
<dbReference type="EMBL" id="AP009389">
    <property type="protein sequence ID" value="BAF58690.1"/>
    <property type="molecule type" value="Genomic_DNA"/>
</dbReference>
<evidence type="ECO:0000256" key="4">
    <source>
        <dbReference type="ARBA" id="ARBA00022723"/>
    </source>
</evidence>
<dbReference type="SUPFAM" id="SSF48310">
    <property type="entry name" value="Aldehyde ferredoxin oxidoreductase, C-terminal domains"/>
    <property type="match status" value="1"/>
</dbReference>
<comment type="cofactor">
    <cofactor evidence="8">
        <name>tungstopterin</name>
        <dbReference type="ChEBI" id="CHEBI:30402"/>
    </cofactor>
</comment>
<keyword evidence="6" id="KW-0408">Iron</keyword>
<keyword evidence="3" id="KW-0004">4Fe-4S</keyword>
<dbReference type="Gene3D" id="3.60.9.10">
    <property type="entry name" value="Aldehyde ferredoxin oxidoreductase, N-terminal domain"/>
    <property type="match status" value="1"/>
</dbReference>
<dbReference type="GO" id="GO:0051539">
    <property type="term" value="F:4 iron, 4 sulfur cluster binding"/>
    <property type="evidence" value="ECO:0007669"/>
    <property type="project" value="UniProtKB-KW"/>
</dbReference>
<dbReference type="InterPro" id="IPR051919">
    <property type="entry name" value="W-dependent_AOR"/>
</dbReference>
<dbReference type="AlphaFoldDB" id="A5D4X4"/>
<gene>
    <name evidence="10" type="ordered locus">PTH_0509</name>
</gene>
<evidence type="ECO:0000256" key="3">
    <source>
        <dbReference type="ARBA" id="ARBA00022485"/>
    </source>
</evidence>
<name>A5D4X4_PELTS</name>
<evidence type="ECO:0000256" key="7">
    <source>
        <dbReference type="ARBA" id="ARBA00023014"/>
    </source>
</evidence>